<organism evidence="1">
    <name type="scientific">Moorena producens (strain JHB)</name>
    <dbReference type="NCBI Taxonomy" id="1454205"/>
    <lineage>
        <taxon>Bacteria</taxon>
        <taxon>Bacillati</taxon>
        <taxon>Cyanobacteriota</taxon>
        <taxon>Cyanophyceae</taxon>
        <taxon>Coleofasciculales</taxon>
        <taxon>Coleofasciculaceae</taxon>
        <taxon>Moorena</taxon>
    </lineage>
</organism>
<accession>A0A9Q9SRX8</accession>
<reference evidence="1" key="2">
    <citation type="submission" date="2022-10" db="EMBL/GenBank/DDBJ databases">
        <authorList>
            <person name="Ngo T.-E."/>
        </authorList>
    </citation>
    <scope>NUCLEOTIDE SEQUENCE</scope>
    <source>
        <strain evidence="1">JHB</strain>
    </source>
</reference>
<gene>
    <name evidence="1" type="ORF">BJP36_39990</name>
</gene>
<reference evidence="1" key="1">
    <citation type="journal article" date="2017" name="Proc. Natl. Acad. Sci. U.S.A.">
        <title>Comparative genomics uncovers the prolific and distinctive metabolic potential of the cyanobacterial genus Moorea.</title>
        <authorList>
            <person name="Leao T."/>
            <person name="Castelao G."/>
            <person name="Korobeynikov A."/>
            <person name="Monroe E.A."/>
            <person name="Podell S."/>
            <person name="Glukhov E."/>
            <person name="Allen E.E."/>
            <person name="Gerwick W.H."/>
            <person name="Gerwick L."/>
        </authorList>
    </citation>
    <scope>NUCLEOTIDE SEQUENCE</scope>
    <source>
        <strain evidence="1">JHB</strain>
    </source>
</reference>
<name>A0A9Q9SRX8_MOOP1</name>
<protein>
    <submittedName>
        <fullName evidence="1">Uncharacterized protein</fullName>
    </submittedName>
</protein>
<dbReference type="Proteomes" id="UP000176944">
    <property type="component" value="Chromosome"/>
</dbReference>
<dbReference type="EMBL" id="CP017708">
    <property type="protein sequence ID" value="WAN68559.1"/>
    <property type="molecule type" value="Genomic_DNA"/>
</dbReference>
<dbReference type="AlphaFoldDB" id="A0A9Q9SRX8"/>
<sequence>MNKKDPVNTQQSVKGVVMNPTQKSGCPIEQLGLTHPDWLYYIRVKKPLENPVLEVLPKVCVAASFSFLGLTAARKGNLVYSTTH</sequence>
<proteinExistence type="predicted"/>
<evidence type="ECO:0000313" key="1">
    <source>
        <dbReference type="EMBL" id="WAN68559.1"/>
    </source>
</evidence>